<dbReference type="RefSeq" id="WP_380124508.1">
    <property type="nucleotide sequence ID" value="NZ_JBHSIU010000066.1"/>
</dbReference>
<evidence type="ECO:0000313" key="4">
    <source>
        <dbReference type="Proteomes" id="UP001595912"/>
    </source>
</evidence>
<dbReference type="EMBL" id="JBHSIU010000066">
    <property type="protein sequence ID" value="MFC5004526.1"/>
    <property type="molecule type" value="Genomic_DNA"/>
</dbReference>
<keyword evidence="4" id="KW-1185">Reference proteome</keyword>
<evidence type="ECO:0000256" key="1">
    <source>
        <dbReference type="SAM" id="MobiDB-lite"/>
    </source>
</evidence>
<evidence type="ECO:0000259" key="2">
    <source>
        <dbReference type="PROSITE" id="PS50011"/>
    </source>
</evidence>
<dbReference type="InterPro" id="IPR051681">
    <property type="entry name" value="Ser/Thr_Kinases-Pseudokinases"/>
</dbReference>
<dbReference type="InterPro" id="IPR011009">
    <property type="entry name" value="Kinase-like_dom_sf"/>
</dbReference>
<feature type="compositionally biased region" description="Basic and acidic residues" evidence="1">
    <location>
        <begin position="225"/>
        <end position="240"/>
    </location>
</feature>
<feature type="region of interest" description="Disordered" evidence="1">
    <location>
        <begin position="221"/>
        <end position="240"/>
    </location>
</feature>
<comment type="caution">
    <text evidence="3">The sequence shown here is derived from an EMBL/GenBank/DDBJ whole genome shotgun (WGS) entry which is preliminary data.</text>
</comment>
<dbReference type="PANTHER" id="PTHR44329">
    <property type="entry name" value="SERINE/THREONINE-PROTEIN KINASE TNNI3K-RELATED"/>
    <property type="match status" value="1"/>
</dbReference>
<dbReference type="CDD" id="cd14014">
    <property type="entry name" value="STKc_PknB_like"/>
    <property type="match status" value="1"/>
</dbReference>
<name>A0ABV9W772_9ACTN</name>
<sequence length="453" mass="49094">MTVHRVADADGVEWTYDDHKTIGDPGGMGSVFEGAGRDGTPVAVKRVRLPYPGVSAERRRDREVQISELLLHTKQSGNETSHLVVPLSFQFVDEDLYIVMPKGDESLGHALRTRPFDLPSGVQVVRQIALGLEQLAAGSIVHRDLKPDNVLRFGSTWKITDFGLSKNLSEGPVTVSLAAWGTEAYTAPELWRNEPALPRSDLYALGVLACEVFTGARPFPGPSGEYRRQHLQDPPPDLRELPPRLARLTLRLLAKNPAERPQDARAVVEAIDAYARGLRRDQEALVDAALDLERARANGRAGEAAATDRAAQAEALRLEAISELGDVLANAHDDVHEALPDARIDRAAHEILIAGLRIAFETSEPLRLSAVADPGGSVLTGVVRLVPPHGPAQLGEVFAHLAYLPGSDGRRRWTYTGPDATDTDRRTLDDGAVLTIVRTALAAAAHVRKVGRA</sequence>
<protein>
    <submittedName>
        <fullName evidence="3">Serine/threonine-protein kinase</fullName>
        <ecNumber evidence="3">2.7.11.1</ecNumber>
    </submittedName>
</protein>
<dbReference type="Gene3D" id="1.10.510.10">
    <property type="entry name" value="Transferase(Phosphotransferase) domain 1"/>
    <property type="match status" value="1"/>
</dbReference>
<keyword evidence="3" id="KW-0418">Kinase</keyword>
<dbReference type="Pfam" id="PF00069">
    <property type="entry name" value="Pkinase"/>
    <property type="match status" value="1"/>
</dbReference>
<gene>
    <name evidence="3" type="ORF">ACFPIJ_42715</name>
</gene>
<keyword evidence="3" id="KW-0808">Transferase</keyword>
<feature type="domain" description="Protein kinase" evidence="2">
    <location>
        <begin position="17"/>
        <end position="275"/>
    </location>
</feature>
<reference evidence="4" key="1">
    <citation type="journal article" date="2019" name="Int. J. Syst. Evol. Microbiol.">
        <title>The Global Catalogue of Microorganisms (GCM) 10K type strain sequencing project: providing services to taxonomists for standard genome sequencing and annotation.</title>
        <authorList>
            <consortium name="The Broad Institute Genomics Platform"/>
            <consortium name="The Broad Institute Genome Sequencing Center for Infectious Disease"/>
            <person name="Wu L."/>
            <person name="Ma J."/>
        </authorList>
    </citation>
    <scope>NUCLEOTIDE SEQUENCE [LARGE SCALE GENOMIC DNA]</scope>
    <source>
        <strain evidence="4">CGMCC 4.7152</strain>
    </source>
</reference>
<dbReference type="Proteomes" id="UP001595912">
    <property type="component" value="Unassembled WGS sequence"/>
</dbReference>
<dbReference type="EC" id="2.7.11.1" evidence="3"/>
<dbReference type="InterPro" id="IPR000719">
    <property type="entry name" value="Prot_kinase_dom"/>
</dbReference>
<dbReference type="SMART" id="SM00220">
    <property type="entry name" value="S_TKc"/>
    <property type="match status" value="1"/>
</dbReference>
<evidence type="ECO:0000313" key="3">
    <source>
        <dbReference type="EMBL" id="MFC5004526.1"/>
    </source>
</evidence>
<proteinExistence type="predicted"/>
<organism evidence="3 4">
    <name type="scientific">Dactylosporangium cerinum</name>
    <dbReference type="NCBI Taxonomy" id="1434730"/>
    <lineage>
        <taxon>Bacteria</taxon>
        <taxon>Bacillati</taxon>
        <taxon>Actinomycetota</taxon>
        <taxon>Actinomycetes</taxon>
        <taxon>Micromonosporales</taxon>
        <taxon>Micromonosporaceae</taxon>
        <taxon>Dactylosporangium</taxon>
    </lineage>
</organism>
<dbReference type="PROSITE" id="PS50011">
    <property type="entry name" value="PROTEIN_KINASE_DOM"/>
    <property type="match status" value="1"/>
</dbReference>
<dbReference type="SUPFAM" id="SSF56112">
    <property type="entry name" value="Protein kinase-like (PK-like)"/>
    <property type="match status" value="1"/>
</dbReference>
<accession>A0ABV9W772</accession>
<dbReference type="GO" id="GO:0004674">
    <property type="term" value="F:protein serine/threonine kinase activity"/>
    <property type="evidence" value="ECO:0007669"/>
    <property type="project" value="UniProtKB-EC"/>
</dbReference>
<dbReference type="PANTHER" id="PTHR44329:SF214">
    <property type="entry name" value="PROTEIN KINASE DOMAIN-CONTAINING PROTEIN"/>
    <property type="match status" value="1"/>
</dbReference>